<organism evidence="11 12">
    <name type="scientific">Thecamonas trahens ATCC 50062</name>
    <dbReference type="NCBI Taxonomy" id="461836"/>
    <lineage>
        <taxon>Eukaryota</taxon>
        <taxon>Apusozoa</taxon>
        <taxon>Apusomonadida</taxon>
        <taxon>Apusomonadidae</taxon>
        <taxon>Thecamonas</taxon>
    </lineage>
</organism>
<gene>
    <name evidence="11" type="ORF">AMSG_05741</name>
</gene>
<dbReference type="eggNOG" id="KOG4490">
    <property type="taxonomic scope" value="Eukaryota"/>
</dbReference>
<dbReference type="Proteomes" id="UP000054408">
    <property type="component" value="Unassembled WGS sequence"/>
</dbReference>
<comment type="subcellular location">
    <subcellularLocation>
        <location evidence="2">Endoplasmic reticulum membrane</location>
        <topology evidence="2">Multi-pass membrane protein</topology>
    </subcellularLocation>
</comment>
<dbReference type="OrthoDB" id="10059529at2759"/>
<dbReference type="RefSeq" id="XP_013757154.1">
    <property type="nucleotide sequence ID" value="XM_013901700.1"/>
</dbReference>
<keyword evidence="12" id="KW-1185">Reference proteome</keyword>
<keyword evidence="7 10" id="KW-1133">Transmembrane helix</keyword>
<evidence type="ECO:0000256" key="8">
    <source>
        <dbReference type="ARBA" id="ARBA00023136"/>
    </source>
</evidence>
<sequence length="166" mass="18032">MSSIGSSKDVSTFQRVVFVLNSAFACALPVYLYHTVFDMDVEQYAPVFGVVTLVAAVILSMAMGNSATKIFGDLISKRGSTITNARIKSVGKLTPEIRAQLEHELRSNSSSEALSYAILYNNAFFYAVFLFFAYYLFASLTPTGNYVASVVGGAGFVYFVSTSRST</sequence>
<comment type="similarity">
    <text evidence="3">Belongs to the TRAP-gamma family.</text>
</comment>
<keyword evidence="5 10" id="KW-0812">Transmembrane</keyword>
<keyword evidence="8 10" id="KW-0472">Membrane</keyword>
<dbReference type="OMA" id="PLWLFWR"/>
<dbReference type="EMBL" id="GL349459">
    <property type="protein sequence ID" value="KNC49985.1"/>
    <property type="molecule type" value="Genomic_DNA"/>
</dbReference>
<evidence type="ECO:0000256" key="9">
    <source>
        <dbReference type="ARBA" id="ARBA00030917"/>
    </source>
</evidence>
<dbReference type="GO" id="GO:0005789">
    <property type="term" value="C:endoplasmic reticulum membrane"/>
    <property type="evidence" value="ECO:0007669"/>
    <property type="project" value="UniProtKB-SubCell"/>
</dbReference>
<evidence type="ECO:0000256" key="4">
    <source>
        <dbReference type="ARBA" id="ARBA00022231"/>
    </source>
</evidence>
<dbReference type="Pfam" id="PF07074">
    <property type="entry name" value="TRAP-gamma"/>
    <property type="match status" value="1"/>
</dbReference>
<feature type="transmembrane region" description="Helical" evidence="10">
    <location>
        <begin position="44"/>
        <end position="62"/>
    </location>
</feature>
<dbReference type="PANTHER" id="PTHR13399:SF2">
    <property type="entry name" value="TRANSLOCON-ASSOCIATED PROTEIN SUBUNIT GAMMA"/>
    <property type="match status" value="1"/>
</dbReference>
<comment type="function">
    <text evidence="1">TRAP proteins are part of a complex whose function is to bind calcium to the ER membrane and thereby regulate the retention of ER resident proteins.</text>
</comment>
<dbReference type="STRING" id="461836.A0A0L0DCL4"/>
<protein>
    <recommendedName>
        <fullName evidence="4">Translocon-associated protein subunit gamma</fullName>
    </recommendedName>
    <alternativeName>
        <fullName evidence="9">Signal sequence receptor subunit gamma</fullName>
    </alternativeName>
</protein>
<proteinExistence type="inferred from homology"/>
<evidence type="ECO:0000313" key="11">
    <source>
        <dbReference type="EMBL" id="KNC49985.1"/>
    </source>
</evidence>
<dbReference type="InterPro" id="IPR009779">
    <property type="entry name" value="SSR3"/>
</dbReference>
<accession>A0A0L0DCL4</accession>
<dbReference type="GO" id="GO:0006614">
    <property type="term" value="P:SRP-dependent cotranslational protein targeting to membrane"/>
    <property type="evidence" value="ECO:0007669"/>
    <property type="project" value="InterPro"/>
</dbReference>
<feature type="transmembrane region" description="Helical" evidence="10">
    <location>
        <begin position="113"/>
        <end position="137"/>
    </location>
</feature>
<dbReference type="PANTHER" id="PTHR13399">
    <property type="entry name" value="TRANSLOCON-ASSOCIATED PROTEIN TRAP , GAMMA SUBUNIT"/>
    <property type="match status" value="1"/>
</dbReference>
<evidence type="ECO:0000313" key="12">
    <source>
        <dbReference type="Proteomes" id="UP000054408"/>
    </source>
</evidence>
<evidence type="ECO:0000256" key="3">
    <source>
        <dbReference type="ARBA" id="ARBA00007990"/>
    </source>
</evidence>
<evidence type="ECO:0000256" key="7">
    <source>
        <dbReference type="ARBA" id="ARBA00022989"/>
    </source>
</evidence>
<feature type="transmembrane region" description="Helical" evidence="10">
    <location>
        <begin position="12"/>
        <end position="32"/>
    </location>
</feature>
<reference evidence="11 12" key="1">
    <citation type="submission" date="2010-05" db="EMBL/GenBank/DDBJ databases">
        <title>The Genome Sequence of Thecamonas trahens ATCC 50062.</title>
        <authorList>
            <consortium name="The Broad Institute Genome Sequencing Platform"/>
            <person name="Russ C."/>
            <person name="Cuomo C."/>
            <person name="Shea T."/>
            <person name="Young S.K."/>
            <person name="Zeng Q."/>
            <person name="Koehrsen M."/>
            <person name="Haas B."/>
            <person name="Borodovsky M."/>
            <person name="Guigo R."/>
            <person name="Alvarado L."/>
            <person name="Berlin A."/>
            <person name="Bochicchio J."/>
            <person name="Borenstein D."/>
            <person name="Chapman S."/>
            <person name="Chen Z."/>
            <person name="Freedman E."/>
            <person name="Gellesch M."/>
            <person name="Goldberg J."/>
            <person name="Griggs A."/>
            <person name="Gujja S."/>
            <person name="Heilman E."/>
            <person name="Heiman D."/>
            <person name="Hepburn T."/>
            <person name="Howarth C."/>
            <person name="Jen D."/>
            <person name="Larson L."/>
            <person name="Mehta T."/>
            <person name="Park D."/>
            <person name="Pearson M."/>
            <person name="Roberts A."/>
            <person name="Saif S."/>
            <person name="Shenoy N."/>
            <person name="Sisk P."/>
            <person name="Stolte C."/>
            <person name="Sykes S."/>
            <person name="Thomson T."/>
            <person name="Walk T."/>
            <person name="White J."/>
            <person name="Yandava C."/>
            <person name="Burger G."/>
            <person name="Gray M.W."/>
            <person name="Holland P.W.H."/>
            <person name="King N."/>
            <person name="Lang F.B.F."/>
            <person name="Roger A.J."/>
            <person name="Ruiz-Trillo I."/>
            <person name="Lander E."/>
            <person name="Nusbaum C."/>
        </authorList>
    </citation>
    <scope>NUCLEOTIDE SEQUENCE [LARGE SCALE GENOMIC DNA]</scope>
    <source>
        <strain evidence="11 12">ATCC 50062</strain>
    </source>
</reference>
<keyword evidence="6" id="KW-0256">Endoplasmic reticulum</keyword>
<dbReference type="AlphaFoldDB" id="A0A0L0DCL4"/>
<evidence type="ECO:0000256" key="1">
    <source>
        <dbReference type="ARBA" id="ARBA00002838"/>
    </source>
</evidence>
<feature type="transmembrane region" description="Helical" evidence="10">
    <location>
        <begin position="143"/>
        <end position="161"/>
    </location>
</feature>
<evidence type="ECO:0000256" key="2">
    <source>
        <dbReference type="ARBA" id="ARBA00004477"/>
    </source>
</evidence>
<name>A0A0L0DCL4_THETB</name>
<evidence type="ECO:0000256" key="10">
    <source>
        <dbReference type="SAM" id="Phobius"/>
    </source>
</evidence>
<evidence type="ECO:0000256" key="5">
    <source>
        <dbReference type="ARBA" id="ARBA00022692"/>
    </source>
</evidence>
<evidence type="ECO:0000256" key="6">
    <source>
        <dbReference type="ARBA" id="ARBA00022824"/>
    </source>
</evidence>
<dbReference type="GeneID" id="25565076"/>